<keyword evidence="2" id="KW-0689">Ribosomal protein</keyword>
<evidence type="ECO:0000256" key="3">
    <source>
        <dbReference type="ARBA" id="ARBA00023274"/>
    </source>
</evidence>
<dbReference type="RefSeq" id="XP_004178485.1">
    <property type="nucleotide sequence ID" value="XM_004178437.1"/>
</dbReference>
<dbReference type="AlphaFoldDB" id="I2GXW4"/>
<dbReference type="Pfam" id="PF01632">
    <property type="entry name" value="Ribosomal_L35p"/>
    <property type="match status" value="1"/>
</dbReference>
<dbReference type="GO" id="GO:0003735">
    <property type="term" value="F:structural constituent of ribosome"/>
    <property type="evidence" value="ECO:0007669"/>
    <property type="project" value="EnsemblFungi"/>
</dbReference>
<evidence type="ECO:0008006" key="6">
    <source>
        <dbReference type="Google" id="ProtNLM"/>
    </source>
</evidence>
<dbReference type="OMA" id="PAHESHI"/>
<evidence type="ECO:0000256" key="2">
    <source>
        <dbReference type="ARBA" id="ARBA00022980"/>
    </source>
</evidence>
<dbReference type="OrthoDB" id="162638at2759"/>
<dbReference type="FunCoup" id="I2GXW4">
    <property type="interactions" value="79"/>
</dbReference>
<keyword evidence="3" id="KW-0687">Ribonucleoprotein</keyword>
<reference evidence="4 5" key="1">
    <citation type="journal article" date="2011" name="Proc. Natl. Acad. Sci. U.S.A.">
        <title>Evolutionary erosion of yeast sex chromosomes by mating-type switching accidents.</title>
        <authorList>
            <person name="Gordon J.L."/>
            <person name="Armisen D."/>
            <person name="Proux-Wera E."/>
            <person name="Oheigeartaigh S.S."/>
            <person name="Byrne K.P."/>
            <person name="Wolfe K.H."/>
        </authorList>
    </citation>
    <scope>NUCLEOTIDE SEQUENCE [LARGE SCALE GENOMIC DNA]</scope>
    <source>
        <strain evidence="5">ATCC 34711 / CBS 6284 / DSM 70876 / NBRC 10599 / NRRL Y-10934 / UCD 77-7</strain>
    </source>
</reference>
<dbReference type="Proteomes" id="UP000002866">
    <property type="component" value="Chromosome 2"/>
</dbReference>
<dbReference type="GO" id="GO:0006412">
    <property type="term" value="P:translation"/>
    <property type="evidence" value="ECO:0007669"/>
    <property type="project" value="InterPro"/>
</dbReference>
<name>I2GXW4_HENB6</name>
<dbReference type="EMBL" id="HE806317">
    <property type="protein sequence ID" value="CCH58966.1"/>
    <property type="molecule type" value="Genomic_DNA"/>
</dbReference>
<proteinExistence type="inferred from homology"/>
<dbReference type="STRING" id="1071380.I2GXW4"/>
<evidence type="ECO:0000313" key="4">
    <source>
        <dbReference type="EMBL" id="CCH58966.1"/>
    </source>
</evidence>
<dbReference type="GeneID" id="14494013"/>
<dbReference type="HOGENOM" id="CLU_2348117_0_0_1"/>
<evidence type="ECO:0000313" key="5">
    <source>
        <dbReference type="Proteomes" id="UP000002866"/>
    </source>
</evidence>
<dbReference type="KEGG" id="tbl:TBLA_0B01230"/>
<keyword evidence="5" id="KW-1185">Reference proteome</keyword>
<dbReference type="InterPro" id="IPR037229">
    <property type="entry name" value="Ribosomal_bL35_sf"/>
</dbReference>
<dbReference type="SUPFAM" id="SSF143034">
    <property type="entry name" value="L35p-like"/>
    <property type="match status" value="1"/>
</dbReference>
<accession>I2GXW4</accession>
<dbReference type="GO" id="GO:0005762">
    <property type="term" value="C:mitochondrial large ribosomal subunit"/>
    <property type="evidence" value="ECO:0007669"/>
    <property type="project" value="EnsemblFungi"/>
</dbReference>
<gene>
    <name evidence="4" type="primary">TBLA0B01230</name>
    <name evidence="4" type="ORF">TBLA_0B01230</name>
</gene>
<evidence type="ECO:0000256" key="1">
    <source>
        <dbReference type="ARBA" id="ARBA00006598"/>
    </source>
</evidence>
<dbReference type="InParanoid" id="I2GXW4"/>
<sequence>MLRLIGLFAAPSHLPAPLQLSLVRGLHKLKLKTHKGTLKRWRRRVAPGGPAAEQFVRSKAGRNHGNIGWSHRALAALSRRVPAHSTHVKALRKLLPY</sequence>
<protein>
    <recommendedName>
        <fullName evidence="6">50S ribosomal protein L35</fullName>
    </recommendedName>
</protein>
<dbReference type="InterPro" id="IPR021137">
    <property type="entry name" value="Ribosomal_bL35-like"/>
</dbReference>
<comment type="similarity">
    <text evidence="1">Belongs to the bacterial ribosomal protein bL35 family.</text>
</comment>
<dbReference type="Gene3D" id="4.10.410.60">
    <property type="match status" value="1"/>
</dbReference>
<organism evidence="4 5">
    <name type="scientific">Henningerozyma blattae (strain ATCC 34711 / CBS 6284 / DSM 70876 / NBRC 10599 / NRRL Y-10934 / UCD 77-7)</name>
    <name type="common">Yeast</name>
    <name type="synonym">Tetrapisispora blattae</name>
    <dbReference type="NCBI Taxonomy" id="1071380"/>
    <lineage>
        <taxon>Eukaryota</taxon>
        <taxon>Fungi</taxon>
        <taxon>Dikarya</taxon>
        <taxon>Ascomycota</taxon>
        <taxon>Saccharomycotina</taxon>
        <taxon>Saccharomycetes</taxon>
        <taxon>Saccharomycetales</taxon>
        <taxon>Saccharomycetaceae</taxon>
        <taxon>Henningerozyma</taxon>
    </lineage>
</organism>